<evidence type="ECO:0008006" key="5">
    <source>
        <dbReference type="Google" id="ProtNLM"/>
    </source>
</evidence>
<feature type="chain" id="PRO_5028940522" description="LacI family transcriptional regulator" evidence="2">
    <location>
        <begin position="32"/>
        <end position="332"/>
    </location>
</feature>
<dbReference type="RefSeq" id="WP_175129230.1">
    <property type="nucleotide sequence ID" value="NZ_CADILD010000002.1"/>
</dbReference>
<dbReference type="PIRSF" id="PIRSF017082">
    <property type="entry name" value="YflP"/>
    <property type="match status" value="1"/>
</dbReference>
<dbReference type="Gene3D" id="3.40.190.10">
    <property type="entry name" value="Periplasmic binding protein-like II"/>
    <property type="match status" value="1"/>
</dbReference>
<accession>A0A6S7E1C9</accession>
<dbReference type="PANTHER" id="PTHR42928">
    <property type="entry name" value="TRICARBOXYLATE-BINDING PROTEIN"/>
    <property type="match status" value="1"/>
</dbReference>
<name>A0A6S7E1C9_9BURK</name>
<dbReference type="CDD" id="cd13578">
    <property type="entry name" value="PBP2_Bug27"/>
    <property type="match status" value="1"/>
</dbReference>
<comment type="similarity">
    <text evidence="1">Belongs to the UPF0065 (bug) family.</text>
</comment>
<dbReference type="AlphaFoldDB" id="A0A6S7E1C9"/>
<dbReference type="InterPro" id="IPR042100">
    <property type="entry name" value="Bug_dom1"/>
</dbReference>
<evidence type="ECO:0000256" key="2">
    <source>
        <dbReference type="SAM" id="SignalP"/>
    </source>
</evidence>
<protein>
    <recommendedName>
        <fullName evidence="5">LacI family transcriptional regulator</fullName>
    </recommendedName>
</protein>
<evidence type="ECO:0000313" key="4">
    <source>
        <dbReference type="Proteomes" id="UP000494105"/>
    </source>
</evidence>
<proteinExistence type="inferred from homology"/>
<organism evidence="3 4">
    <name type="scientific">Achromobacter piechaudii</name>
    <dbReference type="NCBI Taxonomy" id="72556"/>
    <lineage>
        <taxon>Bacteria</taxon>
        <taxon>Pseudomonadati</taxon>
        <taxon>Pseudomonadota</taxon>
        <taxon>Betaproteobacteria</taxon>
        <taxon>Burkholderiales</taxon>
        <taxon>Alcaligenaceae</taxon>
        <taxon>Achromobacter</taxon>
    </lineage>
</organism>
<dbReference type="SUPFAM" id="SSF53850">
    <property type="entry name" value="Periplasmic binding protein-like II"/>
    <property type="match status" value="1"/>
</dbReference>
<dbReference type="PANTHER" id="PTHR42928:SF5">
    <property type="entry name" value="BLR1237 PROTEIN"/>
    <property type="match status" value="1"/>
</dbReference>
<keyword evidence="2" id="KW-0732">Signal</keyword>
<reference evidence="3 4" key="1">
    <citation type="submission" date="2020-04" db="EMBL/GenBank/DDBJ databases">
        <authorList>
            <person name="De Canck E."/>
        </authorList>
    </citation>
    <scope>NUCLEOTIDE SEQUENCE [LARGE SCALE GENOMIC DNA]</scope>
    <source>
        <strain evidence="3 4">LMG 1861</strain>
    </source>
</reference>
<dbReference type="Pfam" id="PF03401">
    <property type="entry name" value="TctC"/>
    <property type="match status" value="1"/>
</dbReference>
<gene>
    <name evidence="3" type="ORF">LMG1861_03849</name>
</gene>
<sequence length="332" mass="34891">MKSKLLAWGPARAAAVAMLTLGALGAQPAHAEFPDRPLRIVVPFTPGGGTDIVARQLAKGLTDELGQSVIVENRPGGSTIIGTENVAKSPPDGYTMLMATFAHAVNHAIHKKLPYDTERAFAPVALIGKSPNVLVVSPNSKFKFKSVQDILTYARANPGKLTFGSYGNGTSAHLAGELFKSLAKVDILHVPYKGSGPGINDLIGGQIDMIFSTSASVSGQVKNDQLRALAVTTQDRSPSYPGVPTVAEAGVPGYYVDSWYGVFVAQGTPGAVIDRLNAAIKNVSTKLDFQAALELEGLVASVGTPAALGEYVKQEEARWSKIVREAGITDNP</sequence>
<dbReference type="Gene3D" id="3.40.190.150">
    <property type="entry name" value="Bordetella uptake gene, domain 1"/>
    <property type="match status" value="1"/>
</dbReference>
<dbReference type="EMBL" id="CADILD010000002">
    <property type="protein sequence ID" value="CAB3891912.1"/>
    <property type="molecule type" value="Genomic_DNA"/>
</dbReference>
<evidence type="ECO:0000313" key="3">
    <source>
        <dbReference type="EMBL" id="CAB3891912.1"/>
    </source>
</evidence>
<dbReference type="Proteomes" id="UP000494105">
    <property type="component" value="Unassembled WGS sequence"/>
</dbReference>
<dbReference type="InterPro" id="IPR005064">
    <property type="entry name" value="BUG"/>
</dbReference>
<feature type="signal peptide" evidence="2">
    <location>
        <begin position="1"/>
        <end position="31"/>
    </location>
</feature>
<evidence type="ECO:0000256" key="1">
    <source>
        <dbReference type="ARBA" id="ARBA00006987"/>
    </source>
</evidence>